<dbReference type="InterPro" id="IPR031488">
    <property type="entry name" value="Zn_ribbon_mio"/>
</dbReference>
<dbReference type="CDD" id="cd16691">
    <property type="entry name" value="mRING-H2-C3H3C2_Mio"/>
    <property type="match status" value="1"/>
</dbReference>
<feature type="domain" description="MIOS-like alpha-solenoid" evidence="5">
    <location>
        <begin position="195"/>
        <end position="437"/>
    </location>
</feature>
<evidence type="ECO:0000256" key="2">
    <source>
        <dbReference type="ARBA" id="ARBA00022574"/>
    </source>
</evidence>
<keyword evidence="2" id="KW-0853">WD repeat</keyword>
<dbReference type="InterPro" id="IPR015943">
    <property type="entry name" value="WD40/YVTN_repeat-like_dom_sf"/>
</dbReference>
<dbReference type="Proteomes" id="UP000516260">
    <property type="component" value="Chromosome 10"/>
</dbReference>
<dbReference type="GO" id="GO:0034198">
    <property type="term" value="P:cellular response to amino acid starvation"/>
    <property type="evidence" value="ECO:0007669"/>
    <property type="project" value="TreeGrafter"/>
</dbReference>
<dbReference type="InterPro" id="IPR049092">
    <property type="entry name" value="MIOS_a-sol"/>
</dbReference>
<dbReference type="GO" id="GO:1904263">
    <property type="term" value="P:positive regulation of TORC1 signaling"/>
    <property type="evidence" value="ECO:0007669"/>
    <property type="project" value="TreeGrafter"/>
</dbReference>
<evidence type="ECO:0000313" key="6">
    <source>
        <dbReference type="EMBL" id="TNN02114.1"/>
    </source>
</evidence>
<evidence type="ECO:0000256" key="1">
    <source>
        <dbReference type="ARBA" id="ARBA00009713"/>
    </source>
</evidence>
<evidence type="ECO:0000259" key="4">
    <source>
        <dbReference type="Pfam" id="PF17034"/>
    </source>
</evidence>
<dbReference type="InterPro" id="IPR037593">
    <property type="entry name" value="MIOS/Sea4"/>
</dbReference>
<organism evidence="6 7">
    <name type="scientific">Takifugu bimaculatus</name>
    <dbReference type="NCBI Taxonomy" id="433685"/>
    <lineage>
        <taxon>Eukaryota</taxon>
        <taxon>Metazoa</taxon>
        <taxon>Chordata</taxon>
        <taxon>Craniata</taxon>
        <taxon>Vertebrata</taxon>
        <taxon>Euteleostomi</taxon>
        <taxon>Actinopterygii</taxon>
        <taxon>Neopterygii</taxon>
        <taxon>Teleostei</taxon>
        <taxon>Neoteleostei</taxon>
        <taxon>Acanthomorphata</taxon>
        <taxon>Eupercaria</taxon>
        <taxon>Tetraodontiformes</taxon>
        <taxon>Tetradontoidea</taxon>
        <taxon>Tetraodontidae</taxon>
        <taxon>Takifugu</taxon>
    </lineage>
</organism>
<accession>A0A4Z2CD84</accession>
<feature type="domain" description="GATOR2 complex protein MIO zinc-ribbon like" evidence="4">
    <location>
        <begin position="554"/>
        <end position="645"/>
    </location>
</feature>
<keyword evidence="3" id="KW-0677">Repeat</keyword>
<dbReference type="GO" id="GO:0005737">
    <property type="term" value="C:cytoplasm"/>
    <property type="evidence" value="ECO:0007669"/>
    <property type="project" value="TreeGrafter"/>
</dbReference>
<sequence>MHRNLAIFDLRNTSQKTFVNTKAIQGVTVDPHFHDRVASFYEGQVAIWDLRKFEKPVLTLTEQPKPLTKVAWCPTRTGLLATLTRDSNIIRLYDMQHTPTPIGDETEPTIIERSVHPCETQIGSFAWHPFSQNRMVVVSAANRVMTDFIVFERISLAWSPTTALMWACGRHLYNCVEDGAEGAESAIEKDIATKMRQRAQSRYGHDTAQVWRNHLLAGGKDPQLKSLWFDLFYILLIQTSKKNMQQTRRCAEDVELKVQGNKQSVVYSGIKNIVKTSSGTTESRRCWSGSDRQTDVLRYTSEERSLALQLCGWISRGPDIDVEVFLRSLEHERDWERAAAVALFNLDIRRAIQILNRGATDEKGDLNLNVVAMALSGYTDEKSSLWREMCSSLRLQLKNPYLCVMFAFLTSEPGSYDGVLYEGSVAVRDRVAFACMFLNDTQLPRYIDKLTHEMKEAGNLEGILLTGLTKDGVELMETYVDRTGDVQTASFCMLKGSAGDVLKDPRVQCWIENYRNLLDAWRFWHKRAEFDIHRGKLDPSSKPLAQYGVGGSPTKSKVTSCPGCRKPLPRCALCLMNMGTPVSNCPGTGKSEEKVGLTRENKLAQFNNWFTWCHNCRHGGHAGHMLSWFRDHTECPVSACTCKCMQLDTTGNLVPSDSS</sequence>
<proteinExistence type="inferred from homology"/>
<evidence type="ECO:0000313" key="7">
    <source>
        <dbReference type="Proteomes" id="UP000516260"/>
    </source>
</evidence>
<name>A0A4Z2CD84_9TELE</name>
<dbReference type="Gene3D" id="2.130.10.10">
    <property type="entry name" value="YVTN repeat-like/Quinoprotein amine dehydrogenase"/>
    <property type="match status" value="1"/>
</dbReference>
<dbReference type="AlphaFoldDB" id="A0A4Z2CD84"/>
<evidence type="ECO:0000259" key="5">
    <source>
        <dbReference type="Pfam" id="PF21719"/>
    </source>
</evidence>
<gene>
    <name evidence="6" type="ORF">fugu_009601</name>
</gene>
<dbReference type="PANTHER" id="PTHR16453">
    <property type="entry name" value="WD40 DOMAIN-CONTAINING PROTEIN MIO FAMILY MEMBER"/>
    <property type="match status" value="1"/>
</dbReference>
<reference evidence="6 7" key="1">
    <citation type="submission" date="2019-04" db="EMBL/GenBank/DDBJ databases">
        <title>The sequence and de novo assembly of Takifugu bimaculatus genome using PacBio and Hi-C technologies.</title>
        <authorList>
            <person name="Xu P."/>
            <person name="Liu B."/>
            <person name="Zhou Z."/>
        </authorList>
    </citation>
    <scope>NUCLEOTIDE SEQUENCE [LARGE SCALE GENOMIC DNA]</scope>
    <source>
        <strain evidence="6">TB-2018</strain>
        <tissue evidence="6">Muscle</tissue>
    </source>
</reference>
<dbReference type="Pfam" id="PF21720">
    <property type="entry name" value="MIOS_WD40"/>
    <property type="match status" value="1"/>
</dbReference>
<dbReference type="SUPFAM" id="SSF50978">
    <property type="entry name" value="WD40 repeat-like"/>
    <property type="match status" value="1"/>
</dbReference>
<comment type="similarity">
    <text evidence="1">Belongs to the WD repeat mio family.</text>
</comment>
<protein>
    <submittedName>
        <fullName evidence="6">Uncharacterized protein</fullName>
    </submittedName>
</protein>
<dbReference type="Pfam" id="PF21719">
    <property type="entry name" value="MIOS_a-sol"/>
    <property type="match status" value="1"/>
</dbReference>
<evidence type="ECO:0000256" key="3">
    <source>
        <dbReference type="ARBA" id="ARBA00022737"/>
    </source>
</evidence>
<comment type="caution">
    <text evidence="6">The sequence shown here is derived from an EMBL/GenBank/DDBJ whole genome shotgun (WGS) entry which is preliminary data.</text>
</comment>
<dbReference type="EMBL" id="SWLE01000002">
    <property type="protein sequence ID" value="TNN02114.1"/>
    <property type="molecule type" value="Genomic_DNA"/>
</dbReference>
<dbReference type="PANTHER" id="PTHR16453:SF9">
    <property type="entry name" value="GATOR COMPLEX PROTEIN MIOS"/>
    <property type="match status" value="1"/>
</dbReference>
<dbReference type="Pfam" id="PF17034">
    <property type="entry name" value="zinc_ribbon_16"/>
    <property type="match status" value="1"/>
</dbReference>
<keyword evidence="7" id="KW-1185">Reference proteome</keyword>
<dbReference type="InterPro" id="IPR036322">
    <property type="entry name" value="WD40_repeat_dom_sf"/>
</dbReference>